<proteinExistence type="predicted"/>
<gene>
    <name evidence="2" type="ORF">GCM10010104_43430</name>
</gene>
<dbReference type="EMBL" id="BAAART010000090">
    <property type="protein sequence ID" value="GAA2242690.1"/>
    <property type="molecule type" value="Genomic_DNA"/>
</dbReference>
<evidence type="ECO:0000313" key="2">
    <source>
        <dbReference type="EMBL" id="GAA2242690.1"/>
    </source>
</evidence>
<keyword evidence="3" id="KW-1185">Reference proteome</keyword>
<organism evidence="2 3">
    <name type="scientific">Streptomyces indiaensis</name>
    <dbReference type="NCBI Taxonomy" id="284033"/>
    <lineage>
        <taxon>Bacteria</taxon>
        <taxon>Bacillati</taxon>
        <taxon>Actinomycetota</taxon>
        <taxon>Actinomycetes</taxon>
        <taxon>Kitasatosporales</taxon>
        <taxon>Streptomycetaceae</taxon>
        <taxon>Streptomyces</taxon>
    </lineage>
</organism>
<sequence length="69" mass="7505">MSPPCIARQGPQAVLEDLDRGGSEEGLLRDEPEHGGDHRAGHVVRSHVRPHHARQQAVAQQAAAEETRV</sequence>
<feature type="region of interest" description="Disordered" evidence="1">
    <location>
        <begin position="50"/>
        <end position="69"/>
    </location>
</feature>
<accession>A0ABN3DWD3</accession>
<protein>
    <submittedName>
        <fullName evidence="2">Uncharacterized protein</fullName>
    </submittedName>
</protein>
<evidence type="ECO:0000313" key="3">
    <source>
        <dbReference type="Proteomes" id="UP001501474"/>
    </source>
</evidence>
<feature type="region of interest" description="Disordered" evidence="1">
    <location>
        <begin position="1"/>
        <end position="40"/>
    </location>
</feature>
<feature type="compositionally biased region" description="Basic and acidic residues" evidence="1">
    <location>
        <begin position="17"/>
        <end position="40"/>
    </location>
</feature>
<comment type="caution">
    <text evidence="2">The sequence shown here is derived from an EMBL/GenBank/DDBJ whole genome shotgun (WGS) entry which is preliminary data.</text>
</comment>
<feature type="compositionally biased region" description="Low complexity" evidence="1">
    <location>
        <begin position="55"/>
        <end position="69"/>
    </location>
</feature>
<evidence type="ECO:0000256" key="1">
    <source>
        <dbReference type="SAM" id="MobiDB-lite"/>
    </source>
</evidence>
<dbReference type="Proteomes" id="UP001501474">
    <property type="component" value="Unassembled WGS sequence"/>
</dbReference>
<reference evidence="2 3" key="1">
    <citation type="journal article" date="2019" name="Int. J. Syst. Evol. Microbiol.">
        <title>The Global Catalogue of Microorganisms (GCM) 10K type strain sequencing project: providing services to taxonomists for standard genome sequencing and annotation.</title>
        <authorList>
            <consortium name="The Broad Institute Genomics Platform"/>
            <consortium name="The Broad Institute Genome Sequencing Center for Infectious Disease"/>
            <person name="Wu L."/>
            <person name="Ma J."/>
        </authorList>
    </citation>
    <scope>NUCLEOTIDE SEQUENCE [LARGE SCALE GENOMIC DNA]</scope>
    <source>
        <strain evidence="2 3">JCM 3053</strain>
    </source>
</reference>
<name>A0ABN3DWD3_9ACTN</name>